<dbReference type="InterPro" id="IPR033640">
    <property type="entry name" value="FAR_C"/>
</dbReference>
<dbReference type="InterPro" id="IPR036291">
    <property type="entry name" value="NAD(P)-bd_dom_sf"/>
</dbReference>
<comment type="subcellular location">
    <subcellularLocation>
        <location evidence="1">Membrane</location>
        <topology evidence="1">Multi-pass membrane protein</topology>
    </subcellularLocation>
</comment>
<dbReference type="GO" id="GO:0005777">
    <property type="term" value="C:peroxisome"/>
    <property type="evidence" value="ECO:0007669"/>
    <property type="project" value="TreeGrafter"/>
</dbReference>
<evidence type="ECO:0000256" key="1">
    <source>
        <dbReference type="ARBA" id="ARBA00004141"/>
    </source>
</evidence>
<dbReference type="FunFam" id="3.40.50.720:FF:000143">
    <property type="entry name" value="Fatty acyl-CoA reductase"/>
    <property type="match status" value="1"/>
</dbReference>
<accession>A0A6J1M9Y3</accession>
<evidence type="ECO:0000256" key="10">
    <source>
        <dbReference type="ARBA" id="ARBA00052530"/>
    </source>
</evidence>
<dbReference type="CDD" id="cd09071">
    <property type="entry name" value="FAR_C"/>
    <property type="match status" value="1"/>
</dbReference>
<keyword evidence="4 11" id="KW-0812">Transmembrane</keyword>
<dbReference type="OrthoDB" id="429813at2759"/>
<protein>
    <recommendedName>
        <fullName evidence="11">Fatty acyl-CoA reductase</fullName>
        <ecNumber evidence="11">1.2.1.84</ecNumber>
    </recommendedName>
</protein>
<feature type="domain" description="Thioester reductase (TE)" evidence="13">
    <location>
        <begin position="16"/>
        <end position="285"/>
    </location>
</feature>
<evidence type="ECO:0000259" key="13">
    <source>
        <dbReference type="Pfam" id="PF07993"/>
    </source>
</evidence>
<dbReference type="GO" id="GO:0035336">
    <property type="term" value="P:long-chain fatty-acyl-CoA metabolic process"/>
    <property type="evidence" value="ECO:0007669"/>
    <property type="project" value="TreeGrafter"/>
</dbReference>
<comment type="catalytic activity">
    <reaction evidence="10 11">
        <text>a long-chain fatty acyl-CoA + 2 NADPH + 2 H(+) = a long-chain primary fatty alcohol + 2 NADP(+) + CoA</text>
        <dbReference type="Rhea" id="RHEA:52716"/>
        <dbReference type="ChEBI" id="CHEBI:15378"/>
        <dbReference type="ChEBI" id="CHEBI:57287"/>
        <dbReference type="ChEBI" id="CHEBI:57783"/>
        <dbReference type="ChEBI" id="CHEBI:58349"/>
        <dbReference type="ChEBI" id="CHEBI:77396"/>
        <dbReference type="ChEBI" id="CHEBI:83139"/>
        <dbReference type="EC" id="1.2.1.84"/>
    </reaction>
</comment>
<dbReference type="RefSeq" id="XP_023178171.2">
    <property type="nucleotide sequence ID" value="XM_023322403.2"/>
</dbReference>
<dbReference type="SUPFAM" id="SSF51735">
    <property type="entry name" value="NAD(P)-binding Rossmann-fold domains"/>
    <property type="match status" value="1"/>
</dbReference>
<dbReference type="AlphaFoldDB" id="A0A6J1M9Y3"/>
<dbReference type="OMA" id="WYPFLHT"/>
<keyword evidence="3 11" id="KW-0444">Lipid biosynthesis</keyword>
<dbReference type="InterPro" id="IPR026055">
    <property type="entry name" value="FAR"/>
</dbReference>
<evidence type="ECO:0000256" key="9">
    <source>
        <dbReference type="ARBA" id="ARBA00023136"/>
    </source>
</evidence>
<sequence>MESEIKEFYKDKTIFISGASGFLGRVIIEKLLRATEVKRIYALIRPKRGKDIRERIAEWKTSPLFDVLLKAKPNALDCICGIAGDCAEPELGISAVDRELLLQQTELVMHSAATVNFTEPLHVALDINTRATRCMLQLAKQMPRLVAFVHISTAYSNCVIHHITDRFYPEHLSCHVSQVLQLREMLSTDMFDRMAPVLLDKFPNTYTYTKALAEQVIQTESGDLPVCIFRPAAIVASSKEPVSGWIDNLYGPIAVLYGVAIGVLRVAPIDKEAPSNIVPVDGCSNLALVAAWRTAMDAKKTAAPPTATIYNYVATGSNAIKNKDFTNAAEGVRLDFPLEQSIWYPFLHTTTFIWLYKLATIFYHLLPGFLIDVALRVRGQKPKMVRIYGKIHKNIDVLQNFLTESWTFETPNVDRLRQSMSAVDQQLFDFDLNGLNWKEYFYRAFMGMRAYLAEEPPTEESLKRGRLILKRFYILHRLLQFTLICIGILTARWILRLFL</sequence>
<gene>
    <name evidence="15" type="primary">LOC111604341</name>
</gene>
<evidence type="ECO:0000256" key="6">
    <source>
        <dbReference type="ARBA" id="ARBA00022989"/>
    </source>
</evidence>
<keyword evidence="5 11" id="KW-0521">NADP</keyword>
<comment type="function">
    <text evidence="11">Catalyzes the reduction of fatty acyl-CoA to fatty alcohols.</text>
</comment>
<feature type="domain" description="Fatty acyl-CoA reductase C-terminal" evidence="12">
    <location>
        <begin position="363"/>
        <end position="455"/>
    </location>
</feature>
<evidence type="ECO:0000256" key="11">
    <source>
        <dbReference type="RuleBase" id="RU363097"/>
    </source>
</evidence>
<evidence type="ECO:0000256" key="2">
    <source>
        <dbReference type="ARBA" id="ARBA00005928"/>
    </source>
</evidence>
<dbReference type="GeneID" id="111604341"/>
<keyword evidence="8 11" id="KW-0443">Lipid metabolism</keyword>
<dbReference type="Pfam" id="PF03015">
    <property type="entry name" value="Sterile"/>
    <property type="match status" value="1"/>
</dbReference>
<feature type="transmembrane region" description="Helical" evidence="11">
    <location>
        <begin position="472"/>
        <end position="495"/>
    </location>
</feature>
<feature type="transmembrane region" description="Helical" evidence="11">
    <location>
        <begin position="354"/>
        <end position="375"/>
    </location>
</feature>
<dbReference type="PANTHER" id="PTHR11011:SF60">
    <property type="entry name" value="FATTY ACYL-COA REDUCTASE-RELATED"/>
    <property type="match status" value="1"/>
</dbReference>
<name>A0A6J1M9Y3_DROHY</name>
<dbReference type="GO" id="GO:0016020">
    <property type="term" value="C:membrane"/>
    <property type="evidence" value="ECO:0007669"/>
    <property type="project" value="UniProtKB-SubCell"/>
</dbReference>
<keyword evidence="6 11" id="KW-1133">Transmembrane helix</keyword>
<dbReference type="Proteomes" id="UP000504633">
    <property type="component" value="Unplaced"/>
</dbReference>
<dbReference type="InterPro" id="IPR013120">
    <property type="entry name" value="FAR_NAD-bd"/>
</dbReference>
<dbReference type="Pfam" id="PF07993">
    <property type="entry name" value="NAD_binding_4"/>
    <property type="match status" value="1"/>
</dbReference>
<evidence type="ECO:0000256" key="8">
    <source>
        <dbReference type="ARBA" id="ARBA00023098"/>
    </source>
</evidence>
<keyword evidence="14" id="KW-1185">Reference proteome</keyword>
<evidence type="ECO:0000313" key="14">
    <source>
        <dbReference type="Proteomes" id="UP000504633"/>
    </source>
</evidence>
<dbReference type="CDD" id="cd05236">
    <property type="entry name" value="FAR-N_SDR_e"/>
    <property type="match status" value="1"/>
</dbReference>
<comment type="similarity">
    <text evidence="2 11">Belongs to the fatty acyl-CoA reductase family.</text>
</comment>
<dbReference type="EC" id="1.2.1.84" evidence="11"/>
<keyword evidence="7 11" id="KW-0560">Oxidoreductase</keyword>
<dbReference type="Gene3D" id="3.40.50.720">
    <property type="entry name" value="NAD(P)-binding Rossmann-like Domain"/>
    <property type="match status" value="1"/>
</dbReference>
<evidence type="ECO:0000256" key="4">
    <source>
        <dbReference type="ARBA" id="ARBA00022692"/>
    </source>
</evidence>
<evidence type="ECO:0000256" key="7">
    <source>
        <dbReference type="ARBA" id="ARBA00023002"/>
    </source>
</evidence>
<dbReference type="PANTHER" id="PTHR11011">
    <property type="entry name" value="MALE STERILITY PROTEIN 2-RELATED"/>
    <property type="match status" value="1"/>
</dbReference>
<organism evidence="14 15">
    <name type="scientific">Drosophila hydei</name>
    <name type="common">Fruit fly</name>
    <dbReference type="NCBI Taxonomy" id="7224"/>
    <lineage>
        <taxon>Eukaryota</taxon>
        <taxon>Metazoa</taxon>
        <taxon>Ecdysozoa</taxon>
        <taxon>Arthropoda</taxon>
        <taxon>Hexapoda</taxon>
        <taxon>Insecta</taxon>
        <taxon>Pterygota</taxon>
        <taxon>Neoptera</taxon>
        <taxon>Endopterygota</taxon>
        <taxon>Diptera</taxon>
        <taxon>Brachycera</taxon>
        <taxon>Muscomorpha</taxon>
        <taxon>Ephydroidea</taxon>
        <taxon>Drosophilidae</taxon>
        <taxon>Drosophila</taxon>
    </lineage>
</organism>
<reference evidence="15" key="1">
    <citation type="submission" date="2025-08" db="UniProtKB">
        <authorList>
            <consortium name="RefSeq"/>
        </authorList>
    </citation>
    <scope>IDENTIFICATION</scope>
    <source>
        <strain evidence="15">15085-1641.00</strain>
        <tissue evidence="15">Whole body</tissue>
    </source>
</reference>
<evidence type="ECO:0000313" key="15">
    <source>
        <dbReference type="RefSeq" id="XP_023178171.2"/>
    </source>
</evidence>
<evidence type="ECO:0000256" key="5">
    <source>
        <dbReference type="ARBA" id="ARBA00022857"/>
    </source>
</evidence>
<dbReference type="GO" id="GO:0080019">
    <property type="term" value="F:alcohol-forming very long-chain fatty acyl-CoA reductase activity"/>
    <property type="evidence" value="ECO:0007669"/>
    <property type="project" value="InterPro"/>
</dbReference>
<evidence type="ECO:0000256" key="3">
    <source>
        <dbReference type="ARBA" id="ARBA00022516"/>
    </source>
</evidence>
<dbReference type="KEGG" id="dhe:111604341"/>
<proteinExistence type="inferred from homology"/>
<evidence type="ECO:0000259" key="12">
    <source>
        <dbReference type="Pfam" id="PF03015"/>
    </source>
</evidence>
<keyword evidence="9 11" id="KW-0472">Membrane</keyword>
<dbReference type="GO" id="GO:0102965">
    <property type="term" value="F:alcohol-forming long-chain fatty acyl-CoA reductase activity"/>
    <property type="evidence" value="ECO:0007669"/>
    <property type="project" value="UniProtKB-EC"/>
</dbReference>